<gene>
    <name evidence="16" type="ORF">N7505_008664</name>
</gene>
<evidence type="ECO:0000256" key="14">
    <source>
        <dbReference type="SAM" id="MobiDB-lite"/>
    </source>
</evidence>
<dbReference type="Gene3D" id="3.40.50.1000">
    <property type="entry name" value="HAD superfamily/HAD-like"/>
    <property type="match status" value="1"/>
</dbReference>
<evidence type="ECO:0000256" key="8">
    <source>
        <dbReference type="ARBA" id="ARBA00022840"/>
    </source>
</evidence>
<keyword evidence="5" id="KW-0479">Metal-binding</keyword>
<evidence type="ECO:0000256" key="1">
    <source>
        <dbReference type="ARBA" id="ARBA00004141"/>
    </source>
</evidence>
<evidence type="ECO:0000256" key="7">
    <source>
        <dbReference type="ARBA" id="ARBA00022837"/>
    </source>
</evidence>
<feature type="transmembrane region" description="Helical" evidence="13">
    <location>
        <begin position="843"/>
        <end position="860"/>
    </location>
</feature>
<dbReference type="PRINTS" id="PR00120">
    <property type="entry name" value="HATPASE"/>
</dbReference>
<feature type="transmembrane region" description="Helical" evidence="13">
    <location>
        <begin position="182"/>
        <end position="201"/>
    </location>
</feature>
<keyword evidence="11 13" id="KW-0406">Ion transport</keyword>
<dbReference type="Pfam" id="PF00690">
    <property type="entry name" value="Cation_ATPase_N"/>
    <property type="match status" value="1"/>
</dbReference>
<keyword evidence="2 13" id="KW-0813">Transport</keyword>
<organism evidence="16 17">
    <name type="scientific">Penicillium chrysogenum</name>
    <name type="common">Penicillium notatum</name>
    <dbReference type="NCBI Taxonomy" id="5076"/>
    <lineage>
        <taxon>Eukaryota</taxon>
        <taxon>Fungi</taxon>
        <taxon>Dikarya</taxon>
        <taxon>Ascomycota</taxon>
        <taxon>Pezizomycotina</taxon>
        <taxon>Eurotiomycetes</taxon>
        <taxon>Eurotiomycetidae</taxon>
        <taxon>Eurotiales</taxon>
        <taxon>Aspergillaceae</taxon>
        <taxon>Penicillium</taxon>
        <taxon>Penicillium chrysogenum species complex</taxon>
    </lineage>
</organism>
<dbReference type="SMART" id="SM00831">
    <property type="entry name" value="Cation_ATPase_N"/>
    <property type="match status" value="1"/>
</dbReference>
<evidence type="ECO:0000256" key="4">
    <source>
        <dbReference type="ARBA" id="ARBA00022692"/>
    </source>
</evidence>
<feature type="region of interest" description="Disordered" evidence="14">
    <location>
        <begin position="1082"/>
        <end position="1101"/>
    </location>
</feature>
<dbReference type="EMBL" id="JAPVEB010000006">
    <property type="protein sequence ID" value="KAJ5261797.1"/>
    <property type="molecule type" value="Genomic_DNA"/>
</dbReference>
<keyword evidence="12 13" id="KW-0472">Membrane</keyword>
<dbReference type="InterPro" id="IPR006068">
    <property type="entry name" value="ATPase_P-typ_cation-transptr_C"/>
</dbReference>
<keyword evidence="8 13" id="KW-0067">ATP-binding</keyword>
<dbReference type="InterPro" id="IPR006408">
    <property type="entry name" value="P-type_ATPase_IIB"/>
</dbReference>
<evidence type="ECO:0000256" key="12">
    <source>
        <dbReference type="ARBA" id="ARBA00023136"/>
    </source>
</evidence>
<dbReference type="PANTHER" id="PTHR24093">
    <property type="entry name" value="CATION TRANSPORTING ATPASE"/>
    <property type="match status" value="1"/>
</dbReference>
<protein>
    <recommendedName>
        <fullName evidence="13">Calcium-transporting ATPase</fullName>
        <ecNumber evidence="13">7.2.2.10</ecNumber>
    </recommendedName>
</protein>
<keyword evidence="4 13" id="KW-0812">Transmembrane</keyword>
<comment type="similarity">
    <text evidence="13">Belongs to the cation transport ATPase (P-type) (TC 3.A.3) family.</text>
</comment>
<dbReference type="InterPro" id="IPR023214">
    <property type="entry name" value="HAD_sf"/>
</dbReference>
<dbReference type="SUPFAM" id="SSF81660">
    <property type="entry name" value="Metal cation-transporting ATPase, ATP-binding domain N"/>
    <property type="match status" value="1"/>
</dbReference>
<dbReference type="PANTHER" id="PTHR24093:SF424">
    <property type="entry name" value="CALCIUM-TRANSPORTING ATPASE"/>
    <property type="match status" value="1"/>
</dbReference>
<dbReference type="PRINTS" id="PR00119">
    <property type="entry name" value="CATATPASE"/>
</dbReference>
<sequence length="1101" mass="120396">MSDKDENEFWSEALTPEPRFETDFRIPNNKFAFSPGQLNKLFNPKSLAAFYALGGLHGLEYGLQTDLTAGLSADEKILARYTTFNEARQVASSQTNGTLSHPGQYSISPVETAQRASQFEERCRVFGTNALPQAPKKTFLKLLWDAYNDKLIILLTIAAIVSLSLGIYEAVSGQSQVDWVEGVAVCVAILIVVSVTAGNDWQKQRQFGKLNKRKLDREVKAIRSGKTRRMRISDLTVGDVVCLEPGDAAPADGVVITSQEIKCDESLATGESDHVEKCSGFKAWDSRATSGSKHDIDPFIISGSNILEGIGTYLVTSVGPHSTYGRIMVSLGTETDATPLQVKLARLASWIGWFGLGSALLLFFVLFVRFLVQLSASQETPAVKGQHFMDILIVTVTVIVVAIPEGLPLAVTLALAFATGRMLKENNLVRLLRAWTLTQNKMSVVSGCFGSSEPFGKFPLNTTGLSISISDTLKKFPLSFEKLLLHSLALNTTAFEEQQSEDKKFIGNKTEVALLQFAHQGLGLNLSDVRTSNHIEHVYPFDSARKAMAVVYARPTGSGYRFLVKGAPEILLTASSHMVCPGPEEENSAACVISPDDRRLISGMIDAYSRASLRAIGLAYRDFPAWPSALQDRQPTFDDFFHDITWIGAFGIHDPLRPEVSGAIQTCRAAGIQVKMVTGDNIHTALSIAEACGIKTNDGIAMEGPELRKLGDNELAIVIPRLQVLARSSPDDKDLLVRQLKRLGEIVAVTGDGTNDGPALKAADVGFSMGLSGTEVAREASSIILLDDNFSSIVTAVAWGRAVNDAVAKFLQFQITVNITAVILTVVTAIYNSKNESVFKAVQLLWLNLIMDTFAALALATDPPTSDILNRPPTPRSAPLFTVIMWKMILGQSIYKLAICFMLYFAGHSLFKFNKSNEVDMLELNTIIFNTFVWMQIFNQFNCRRLDNKFNILEGIHKNKWFFVINLVMVGGQILIIFVGGTAFGVTRLSGWQWGVSLGFAVFCIPWAAILKLAPDAYVEVLLDMFAKIIRDTSITFVVDETVNKVEEKEKNEDKIMGAKMTFTTSAFSSASDIMAAMGAASAADGKKPSSCVDSEQWTLS</sequence>
<dbReference type="InterPro" id="IPR036412">
    <property type="entry name" value="HAD-like_sf"/>
</dbReference>
<accession>A0ABQ8WBF5</accession>
<dbReference type="InterPro" id="IPR059000">
    <property type="entry name" value="ATPase_P-type_domA"/>
</dbReference>
<dbReference type="SUPFAM" id="SSF81653">
    <property type="entry name" value="Calcium ATPase, transduction domain A"/>
    <property type="match status" value="1"/>
</dbReference>
<dbReference type="SUPFAM" id="SSF56784">
    <property type="entry name" value="HAD-like"/>
    <property type="match status" value="1"/>
</dbReference>
<dbReference type="InterPro" id="IPR004014">
    <property type="entry name" value="ATPase_P-typ_cation-transptr_N"/>
</dbReference>
<evidence type="ECO:0000256" key="5">
    <source>
        <dbReference type="ARBA" id="ARBA00022723"/>
    </source>
</evidence>
<keyword evidence="3 13" id="KW-0109">Calcium transport</keyword>
<name>A0ABQ8WBF5_PENCH</name>
<evidence type="ECO:0000256" key="3">
    <source>
        <dbReference type="ARBA" id="ARBA00022568"/>
    </source>
</evidence>
<dbReference type="Gene3D" id="3.40.1110.10">
    <property type="entry name" value="Calcium-transporting ATPase, cytoplasmic domain N"/>
    <property type="match status" value="1"/>
</dbReference>
<dbReference type="Proteomes" id="UP001220256">
    <property type="component" value="Unassembled WGS sequence"/>
</dbReference>
<evidence type="ECO:0000256" key="6">
    <source>
        <dbReference type="ARBA" id="ARBA00022741"/>
    </source>
</evidence>
<comment type="function">
    <text evidence="13">Catalyzes the hydrolysis of ATP coupled with the transport of calcium.</text>
</comment>
<dbReference type="Pfam" id="PF00689">
    <property type="entry name" value="Cation_ATPase_C"/>
    <property type="match status" value="1"/>
</dbReference>
<dbReference type="Pfam" id="PF13246">
    <property type="entry name" value="Cation_ATPase"/>
    <property type="match status" value="1"/>
</dbReference>
<dbReference type="InterPro" id="IPR023298">
    <property type="entry name" value="ATPase_P-typ_TM_dom_sf"/>
</dbReference>
<comment type="caution">
    <text evidence="13">Lacks conserved residue(s) required for the propagation of feature annotation.</text>
</comment>
<dbReference type="InterPro" id="IPR008250">
    <property type="entry name" value="ATPase_P-typ_transduc_dom_A_sf"/>
</dbReference>
<keyword evidence="6 13" id="KW-0547">Nucleotide-binding</keyword>
<dbReference type="EC" id="7.2.2.10" evidence="13"/>
<keyword evidence="7 13" id="KW-0106">Calcium</keyword>
<dbReference type="Gene3D" id="2.70.150.10">
    <property type="entry name" value="Calcium-transporting ATPase, cytoplasmic transduction domain A"/>
    <property type="match status" value="1"/>
</dbReference>
<keyword evidence="17" id="KW-1185">Reference proteome</keyword>
<feature type="transmembrane region" description="Helical" evidence="13">
    <location>
        <begin position="151"/>
        <end position="170"/>
    </location>
</feature>
<evidence type="ECO:0000313" key="16">
    <source>
        <dbReference type="EMBL" id="KAJ5261797.1"/>
    </source>
</evidence>
<evidence type="ECO:0000259" key="15">
    <source>
        <dbReference type="SMART" id="SM00831"/>
    </source>
</evidence>
<keyword evidence="10 13" id="KW-1133">Transmembrane helix</keyword>
<dbReference type="Pfam" id="PF00122">
    <property type="entry name" value="E1-E2_ATPase"/>
    <property type="match status" value="1"/>
</dbReference>
<dbReference type="Gene3D" id="1.20.1110.10">
    <property type="entry name" value="Calcium-transporting ATPase, transmembrane domain"/>
    <property type="match status" value="1"/>
</dbReference>
<comment type="caution">
    <text evidence="16">The sequence shown here is derived from an EMBL/GenBank/DDBJ whole genome shotgun (WGS) entry which is preliminary data.</text>
</comment>
<evidence type="ECO:0000256" key="9">
    <source>
        <dbReference type="ARBA" id="ARBA00022842"/>
    </source>
</evidence>
<comment type="catalytic activity">
    <reaction evidence="13">
        <text>Ca(2+)(in) + ATP + H2O = Ca(2+)(out) + ADP + phosphate + H(+)</text>
        <dbReference type="Rhea" id="RHEA:18105"/>
        <dbReference type="ChEBI" id="CHEBI:15377"/>
        <dbReference type="ChEBI" id="CHEBI:15378"/>
        <dbReference type="ChEBI" id="CHEBI:29108"/>
        <dbReference type="ChEBI" id="CHEBI:30616"/>
        <dbReference type="ChEBI" id="CHEBI:43474"/>
        <dbReference type="ChEBI" id="CHEBI:456216"/>
        <dbReference type="EC" id="7.2.2.10"/>
    </reaction>
</comment>
<feature type="transmembrane region" description="Helical" evidence="13">
    <location>
        <begin position="880"/>
        <end position="904"/>
    </location>
</feature>
<feature type="transmembrane region" description="Helical" evidence="13">
    <location>
        <begin position="810"/>
        <end position="831"/>
    </location>
</feature>
<dbReference type="NCBIfam" id="TIGR01494">
    <property type="entry name" value="ATPase_P-type"/>
    <property type="match status" value="1"/>
</dbReference>
<evidence type="ECO:0000256" key="13">
    <source>
        <dbReference type="RuleBase" id="RU361146"/>
    </source>
</evidence>
<comment type="subcellular location">
    <subcellularLocation>
        <location evidence="1 13">Membrane</location>
        <topology evidence="1 13">Multi-pass membrane protein</topology>
    </subcellularLocation>
</comment>
<feature type="transmembrane region" description="Helical" evidence="13">
    <location>
        <begin position="350"/>
        <end position="371"/>
    </location>
</feature>
<evidence type="ECO:0000256" key="10">
    <source>
        <dbReference type="ARBA" id="ARBA00022989"/>
    </source>
</evidence>
<evidence type="ECO:0000256" key="11">
    <source>
        <dbReference type="ARBA" id="ARBA00023065"/>
    </source>
</evidence>
<dbReference type="NCBIfam" id="TIGR01517">
    <property type="entry name" value="ATPase-IIB_Ca"/>
    <property type="match status" value="1"/>
</dbReference>
<proteinExistence type="inferred from homology"/>
<feature type="transmembrane region" description="Helical" evidence="13">
    <location>
        <begin position="961"/>
        <end position="986"/>
    </location>
</feature>
<feature type="compositionally biased region" description="Polar residues" evidence="14">
    <location>
        <begin position="1092"/>
        <end position="1101"/>
    </location>
</feature>
<feature type="transmembrane region" description="Helical" evidence="13">
    <location>
        <begin position="992"/>
        <end position="1011"/>
    </location>
</feature>
<feature type="transmembrane region" description="Helical" evidence="13">
    <location>
        <begin position="391"/>
        <end position="418"/>
    </location>
</feature>
<dbReference type="SUPFAM" id="SSF81665">
    <property type="entry name" value="Calcium ATPase, transmembrane domain M"/>
    <property type="match status" value="1"/>
</dbReference>
<evidence type="ECO:0000313" key="17">
    <source>
        <dbReference type="Proteomes" id="UP001220256"/>
    </source>
</evidence>
<evidence type="ECO:0000256" key="2">
    <source>
        <dbReference type="ARBA" id="ARBA00022448"/>
    </source>
</evidence>
<dbReference type="InterPro" id="IPR001757">
    <property type="entry name" value="P_typ_ATPase"/>
</dbReference>
<dbReference type="InterPro" id="IPR023299">
    <property type="entry name" value="ATPase_P-typ_cyto_dom_N"/>
</dbReference>
<keyword evidence="9" id="KW-0460">Magnesium</keyword>
<feature type="domain" description="Cation-transporting P-type ATPase N-terminal" evidence="15">
    <location>
        <begin position="103"/>
        <end position="167"/>
    </location>
</feature>
<reference evidence="16 17" key="1">
    <citation type="journal article" date="2023" name="IMA Fungus">
        <title>Comparative genomic study of the Penicillium genus elucidates a diverse pangenome and 15 lateral gene transfer events.</title>
        <authorList>
            <person name="Petersen C."/>
            <person name="Sorensen T."/>
            <person name="Nielsen M.R."/>
            <person name="Sondergaard T.E."/>
            <person name="Sorensen J.L."/>
            <person name="Fitzpatrick D.A."/>
            <person name="Frisvad J.C."/>
            <person name="Nielsen K.L."/>
        </authorList>
    </citation>
    <scope>NUCLEOTIDE SEQUENCE [LARGE SCALE GENOMIC DNA]</scope>
    <source>
        <strain evidence="16 17">IBT 3361</strain>
    </source>
</reference>